<dbReference type="InterPro" id="IPR008271">
    <property type="entry name" value="Ser/Thr_kinase_AS"/>
</dbReference>
<feature type="region of interest" description="Disordered" evidence="1">
    <location>
        <begin position="431"/>
        <end position="474"/>
    </location>
</feature>
<organism evidence="3">
    <name type="scientific">viral metagenome</name>
    <dbReference type="NCBI Taxonomy" id="1070528"/>
    <lineage>
        <taxon>unclassified sequences</taxon>
        <taxon>metagenomes</taxon>
        <taxon>organismal metagenomes</taxon>
    </lineage>
</organism>
<dbReference type="PROSITE" id="PS50011">
    <property type="entry name" value="PROTEIN_KINASE_DOM"/>
    <property type="match status" value="1"/>
</dbReference>
<dbReference type="EMBL" id="MN739499">
    <property type="protein sequence ID" value="QHT08638.1"/>
    <property type="molecule type" value="Genomic_DNA"/>
</dbReference>
<feature type="domain" description="Protein kinase" evidence="2">
    <location>
        <begin position="17"/>
        <end position="412"/>
    </location>
</feature>
<dbReference type="GO" id="GO:0004672">
    <property type="term" value="F:protein kinase activity"/>
    <property type="evidence" value="ECO:0007669"/>
    <property type="project" value="InterPro"/>
</dbReference>
<dbReference type="InterPro" id="IPR011009">
    <property type="entry name" value="Kinase-like_dom_sf"/>
</dbReference>
<dbReference type="AlphaFoldDB" id="A0A6C0CVU3"/>
<dbReference type="Gene3D" id="1.10.510.10">
    <property type="entry name" value="Transferase(Phosphotransferase) domain 1"/>
    <property type="match status" value="1"/>
</dbReference>
<dbReference type="Pfam" id="PF00069">
    <property type="entry name" value="Pkinase"/>
    <property type="match status" value="1"/>
</dbReference>
<name>A0A6C0CVU3_9ZZZZ</name>
<evidence type="ECO:0000313" key="3">
    <source>
        <dbReference type="EMBL" id="QHT08638.1"/>
    </source>
</evidence>
<dbReference type="InterPro" id="IPR000719">
    <property type="entry name" value="Prot_kinase_dom"/>
</dbReference>
<evidence type="ECO:0000259" key="2">
    <source>
        <dbReference type="PROSITE" id="PS50011"/>
    </source>
</evidence>
<sequence length="474" mass="55709">MTYKKKLKTRRIKKRSKLGGEALTSGGFGCIFKPALKCKNTKKRTYGVSKMSIEKYGKEEITEIQNIKDRLKSIKNYDKYFLLDTELCQPDKLTEDDLKGFDEKCYALTRFNVNSKNVNSKLSNLTILNMPDAGVDLKDWLLSDKIITKEKIFLLNEVIIKLLKQAIRPMNEKGVIHNDLKDSNIMINKQLEARIIDWGLSAVVNNKKIPKEILNRPLQFNTPFSSMIISNEFKLNYDIFLQRVKDGIILFNKTNVRNYIINEYLIKLARYYGYYDDNVILFNMIFSPSISEETYLSEVKRNDLIEYGYYLYYLSNYITDILVKFTNDKYEFDLEGYFLQCYLYNSDIFGLMTTYYSFFQVKLEEIKLAEDMKKIFLNRIRSMLVETIYSNGTEKYDINKIISYIKELNQLINQDNKFSFTKMKSSLNKTRKSPVGVEEMKSFSKTPSRSRSRSKSKRNNKDEVDITRVITEVT</sequence>
<dbReference type="GO" id="GO:0005524">
    <property type="term" value="F:ATP binding"/>
    <property type="evidence" value="ECO:0007669"/>
    <property type="project" value="InterPro"/>
</dbReference>
<accession>A0A6C0CVU3</accession>
<evidence type="ECO:0000256" key="1">
    <source>
        <dbReference type="SAM" id="MobiDB-lite"/>
    </source>
</evidence>
<dbReference type="PROSITE" id="PS00108">
    <property type="entry name" value="PROTEIN_KINASE_ST"/>
    <property type="match status" value="1"/>
</dbReference>
<dbReference type="SUPFAM" id="SSF56112">
    <property type="entry name" value="Protein kinase-like (PK-like)"/>
    <property type="match status" value="1"/>
</dbReference>
<reference evidence="3" key="1">
    <citation type="journal article" date="2020" name="Nature">
        <title>Giant virus diversity and host interactions through global metagenomics.</title>
        <authorList>
            <person name="Schulz F."/>
            <person name="Roux S."/>
            <person name="Paez-Espino D."/>
            <person name="Jungbluth S."/>
            <person name="Walsh D.A."/>
            <person name="Denef V.J."/>
            <person name="McMahon K.D."/>
            <person name="Konstantinidis K.T."/>
            <person name="Eloe-Fadrosh E.A."/>
            <person name="Kyrpides N.C."/>
            <person name="Woyke T."/>
        </authorList>
    </citation>
    <scope>NUCLEOTIDE SEQUENCE</scope>
    <source>
        <strain evidence="3">GVMAG-M-3300023109-53</strain>
    </source>
</reference>
<protein>
    <recommendedName>
        <fullName evidence="2">Protein kinase domain-containing protein</fullName>
    </recommendedName>
</protein>
<proteinExistence type="predicted"/>
<feature type="compositionally biased region" description="Basic residues" evidence="1">
    <location>
        <begin position="448"/>
        <end position="458"/>
    </location>
</feature>